<dbReference type="EMBL" id="QJJX01000006">
    <property type="protein sequence ID" value="PXX23354.1"/>
    <property type="molecule type" value="Genomic_DNA"/>
</dbReference>
<gene>
    <name evidence="2" type="ORF">EJ73_00703</name>
</gene>
<evidence type="ECO:0000256" key="1">
    <source>
        <dbReference type="SAM" id="MobiDB-lite"/>
    </source>
</evidence>
<organism evidence="2 3">
    <name type="scientific">Hoylesella shahii DSM 15611 = JCM 12083</name>
    <dbReference type="NCBI Taxonomy" id="1122991"/>
    <lineage>
        <taxon>Bacteria</taxon>
        <taxon>Pseudomonadati</taxon>
        <taxon>Bacteroidota</taxon>
        <taxon>Bacteroidia</taxon>
        <taxon>Bacteroidales</taxon>
        <taxon>Prevotellaceae</taxon>
        <taxon>Hoylesella</taxon>
    </lineage>
</organism>
<name>A0A318HXW0_9BACT</name>
<dbReference type="Proteomes" id="UP000248314">
    <property type="component" value="Unassembled WGS sequence"/>
</dbReference>
<proteinExistence type="predicted"/>
<reference evidence="2 3" key="1">
    <citation type="submission" date="2018-05" db="EMBL/GenBank/DDBJ databases">
        <title>Genomic Encyclopedia of Type Strains, Phase I: the one thousand microbial genomes (KMG-I) project.</title>
        <authorList>
            <person name="Kyrpides N."/>
        </authorList>
    </citation>
    <scope>NUCLEOTIDE SEQUENCE [LARGE SCALE GENOMIC DNA]</scope>
    <source>
        <strain evidence="2 3">DSM 15611</strain>
    </source>
</reference>
<accession>A0A318HXW0</accession>
<feature type="region of interest" description="Disordered" evidence="1">
    <location>
        <begin position="1"/>
        <end position="32"/>
    </location>
</feature>
<evidence type="ECO:0000313" key="2">
    <source>
        <dbReference type="EMBL" id="PXX23354.1"/>
    </source>
</evidence>
<keyword evidence="3" id="KW-1185">Reference proteome</keyword>
<dbReference type="STRING" id="1122991.GCA_000613445_02906"/>
<dbReference type="AlphaFoldDB" id="A0A318HXW0"/>
<protein>
    <submittedName>
        <fullName evidence="2">Uncharacterized protein</fullName>
    </submittedName>
</protein>
<feature type="compositionally biased region" description="Polar residues" evidence="1">
    <location>
        <begin position="15"/>
        <end position="26"/>
    </location>
</feature>
<evidence type="ECO:0000313" key="3">
    <source>
        <dbReference type="Proteomes" id="UP000248314"/>
    </source>
</evidence>
<comment type="caution">
    <text evidence="2">The sequence shown here is derived from an EMBL/GenBank/DDBJ whole genome shotgun (WGS) entry which is preliminary data.</text>
</comment>
<sequence>MQSMHNGSLKRCPHSANNGMEQTPGNKQGRPSGLIMVRAANLNICKQHERVF</sequence>